<sequence length="102" mass="10698">MRTSSFFTLFLVSAAAAMQYAVVPKGASDSNIDFHQPPKLSTPRIAPSIPECPKASETLITLPAPRAQNHERRATESAGKAEGLTARQVVGAIAVAVLVAVV</sequence>
<dbReference type="AlphaFoldDB" id="A0A5J5F3E2"/>
<gene>
    <name evidence="2" type="ORF">FN846DRAFT_938095</name>
</gene>
<evidence type="ECO:0000256" key="1">
    <source>
        <dbReference type="SAM" id="SignalP"/>
    </source>
</evidence>
<evidence type="ECO:0000313" key="3">
    <source>
        <dbReference type="Proteomes" id="UP000326924"/>
    </source>
</evidence>
<organism evidence="2 3">
    <name type="scientific">Sphaerosporella brunnea</name>
    <dbReference type="NCBI Taxonomy" id="1250544"/>
    <lineage>
        <taxon>Eukaryota</taxon>
        <taxon>Fungi</taxon>
        <taxon>Dikarya</taxon>
        <taxon>Ascomycota</taxon>
        <taxon>Pezizomycotina</taxon>
        <taxon>Pezizomycetes</taxon>
        <taxon>Pezizales</taxon>
        <taxon>Pyronemataceae</taxon>
        <taxon>Sphaerosporella</taxon>
    </lineage>
</organism>
<feature type="signal peptide" evidence="1">
    <location>
        <begin position="1"/>
        <end position="17"/>
    </location>
</feature>
<proteinExistence type="predicted"/>
<protein>
    <submittedName>
        <fullName evidence="2">Uncharacterized protein</fullName>
    </submittedName>
</protein>
<comment type="caution">
    <text evidence="2">The sequence shown here is derived from an EMBL/GenBank/DDBJ whole genome shotgun (WGS) entry which is preliminary data.</text>
</comment>
<feature type="chain" id="PRO_5023898027" evidence="1">
    <location>
        <begin position="18"/>
        <end position="102"/>
    </location>
</feature>
<reference evidence="2 3" key="1">
    <citation type="submission" date="2019-09" db="EMBL/GenBank/DDBJ databases">
        <title>Draft genome of the ectomycorrhizal ascomycete Sphaerosporella brunnea.</title>
        <authorList>
            <consortium name="DOE Joint Genome Institute"/>
            <person name="Benucci G.M."/>
            <person name="Marozzi G."/>
            <person name="Antonielli L."/>
            <person name="Sanchez S."/>
            <person name="Marco P."/>
            <person name="Wang X."/>
            <person name="Falini L.B."/>
            <person name="Barry K."/>
            <person name="Haridas S."/>
            <person name="Lipzen A."/>
            <person name="Labutti K."/>
            <person name="Grigoriev I.V."/>
            <person name="Murat C."/>
            <person name="Martin F."/>
            <person name="Albertini E."/>
            <person name="Donnini D."/>
            <person name="Bonito G."/>
        </authorList>
    </citation>
    <scope>NUCLEOTIDE SEQUENCE [LARGE SCALE GENOMIC DNA]</scope>
    <source>
        <strain evidence="2 3">Sb_GMNB300</strain>
    </source>
</reference>
<keyword evidence="3" id="KW-1185">Reference proteome</keyword>
<dbReference type="InParanoid" id="A0A5J5F3E2"/>
<evidence type="ECO:0000313" key="2">
    <source>
        <dbReference type="EMBL" id="KAA8910822.1"/>
    </source>
</evidence>
<dbReference type="EMBL" id="VXIS01000042">
    <property type="protein sequence ID" value="KAA8910822.1"/>
    <property type="molecule type" value="Genomic_DNA"/>
</dbReference>
<accession>A0A5J5F3E2</accession>
<keyword evidence="1" id="KW-0732">Signal</keyword>
<name>A0A5J5F3E2_9PEZI</name>
<dbReference type="Proteomes" id="UP000326924">
    <property type="component" value="Unassembled WGS sequence"/>
</dbReference>